<evidence type="ECO:0000313" key="15">
    <source>
        <dbReference type="Ensembl" id="ENSPKIP00000037674.1"/>
    </source>
</evidence>
<dbReference type="Pfam" id="PF13853">
    <property type="entry name" value="7tm_4"/>
    <property type="match status" value="1"/>
</dbReference>
<name>A0A3B3T496_9TELE</name>
<dbReference type="Ensembl" id="ENSPKIT00000018648.1">
    <property type="protein sequence ID" value="ENSPKIP00000037674.1"/>
    <property type="gene ID" value="ENSPKIG00000015754.1"/>
</dbReference>
<keyword evidence="4 13" id="KW-0812">Transmembrane</keyword>
<evidence type="ECO:0000256" key="6">
    <source>
        <dbReference type="ARBA" id="ARBA00022989"/>
    </source>
</evidence>
<evidence type="ECO:0000256" key="4">
    <source>
        <dbReference type="ARBA" id="ARBA00022692"/>
    </source>
</evidence>
<protein>
    <recommendedName>
        <fullName evidence="14">G-protein coupled receptors family 1 profile domain-containing protein</fullName>
    </recommendedName>
</protein>
<dbReference type="PANTHER" id="PTHR26451">
    <property type="entry name" value="G_PROTEIN_RECEP_F1_2 DOMAIN-CONTAINING PROTEIN"/>
    <property type="match status" value="1"/>
</dbReference>
<keyword evidence="10" id="KW-0675">Receptor</keyword>
<dbReference type="PRINTS" id="PR00245">
    <property type="entry name" value="OLFACTORYR"/>
</dbReference>
<evidence type="ECO:0000256" key="7">
    <source>
        <dbReference type="ARBA" id="ARBA00023040"/>
    </source>
</evidence>
<reference evidence="15" key="1">
    <citation type="submission" date="2025-05" db="UniProtKB">
        <authorList>
            <consortium name="Ensembl"/>
        </authorList>
    </citation>
    <scope>IDENTIFICATION</scope>
</reference>
<feature type="domain" description="G-protein coupled receptors family 1 profile" evidence="14">
    <location>
        <begin position="87"/>
        <end position="339"/>
    </location>
</feature>
<proteinExistence type="predicted"/>
<evidence type="ECO:0000256" key="1">
    <source>
        <dbReference type="ARBA" id="ARBA00004651"/>
    </source>
</evidence>
<comment type="subcellular location">
    <subcellularLocation>
        <location evidence="1">Cell membrane</location>
        <topology evidence="1">Multi-pass membrane protein</topology>
    </subcellularLocation>
</comment>
<keyword evidence="8 13" id="KW-0472">Membrane</keyword>
<feature type="transmembrane region" description="Helical" evidence="13">
    <location>
        <begin position="144"/>
        <end position="166"/>
    </location>
</feature>
<dbReference type="GO" id="GO:0005886">
    <property type="term" value="C:plasma membrane"/>
    <property type="evidence" value="ECO:0007669"/>
    <property type="project" value="UniProtKB-SubCell"/>
</dbReference>
<dbReference type="GO" id="GO:0005549">
    <property type="term" value="F:odorant binding"/>
    <property type="evidence" value="ECO:0007669"/>
    <property type="project" value="TreeGrafter"/>
</dbReference>
<evidence type="ECO:0000256" key="2">
    <source>
        <dbReference type="ARBA" id="ARBA00022475"/>
    </source>
</evidence>
<dbReference type="PRINTS" id="PR00237">
    <property type="entry name" value="GPCRRHODOPSN"/>
</dbReference>
<dbReference type="GO" id="GO:0004984">
    <property type="term" value="F:olfactory receptor activity"/>
    <property type="evidence" value="ECO:0007669"/>
    <property type="project" value="InterPro"/>
</dbReference>
<evidence type="ECO:0000256" key="11">
    <source>
        <dbReference type="ARBA" id="ARBA00023180"/>
    </source>
</evidence>
<dbReference type="InterPro" id="IPR000276">
    <property type="entry name" value="GPCR_Rhodpsn"/>
</dbReference>
<feature type="transmembrane region" description="Helical" evidence="13">
    <location>
        <begin position="321"/>
        <end position="341"/>
    </location>
</feature>
<accession>A0A3B3T496</accession>
<evidence type="ECO:0000259" key="14">
    <source>
        <dbReference type="PROSITE" id="PS50262"/>
    </source>
</evidence>
<dbReference type="GeneTree" id="ENSGT00950000182847"/>
<keyword evidence="5" id="KW-0552">Olfaction</keyword>
<keyword evidence="12" id="KW-0807">Transducer</keyword>
<feature type="transmembrane region" description="Helical" evidence="13">
    <location>
        <begin position="292"/>
        <end position="315"/>
    </location>
</feature>
<evidence type="ECO:0000256" key="10">
    <source>
        <dbReference type="ARBA" id="ARBA00023170"/>
    </source>
</evidence>
<keyword evidence="7" id="KW-0297">G-protein coupled receptor</keyword>
<dbReference type="Ensembl" id="ENSPKIT00000018634.1">
    <property type="protein sequence ID" value="ENSPKIP00000037661.1"/>
    <property type="gene ID" value="ENSPKIG00000015754.1"/>
</dbReference>
<evidence type="ECO:0000256" key="9">
    <source>
        <dbReference type="ARBA" id="ARBA00023157"/>
    </source>
</evidence>
<dbReference type="PROSITE" id="PS50262">
    <property type="entry name" value="G_PROTEIN_RECEP_F1_2"/>
    <property type="match status" value="1"/>
</dbReference>
<keyword evidence="6 13" id="KW-1133">Transmembrane helix</keyword>
<organism evidence="15 16">
    <name type="scientific">Paramormyrops kingsleyae</name>
    <dbReference type="NCBI Taxonomy" id="1676925"/>
    <lineage>
        <taxon>Eukaryota</taxon>
        <taxon>Metazoa</taxon>
        <taxon>Chordata</taxon>
        <taxon>Craniata</taxon>
        <taxon>Vertebrata</taxon>
        <taxon>Euteleostomi</taxon>
        <taxon>Actinopterygii</taxon>
        <taxon>Neopterygii</taxon>
        <taxon>Teleostei</taxon>
        <taxon>Osteoglossocephala</taxon>
        <taxon>Osteoglossomorpha</taxon>
        <taxon>Osteoglossiformes</taxon>
        <taxon>Mormyridae</taxon>
        <taxon>Paramormyrops</taxon>
    </lineage>
</organism>
<keyword evidence="3" id="KW-0716">Sensory transduction</keyword>
<sequence>MCRCTWASMNTIRRQLPATAVSCLLNQINQEHFKEENPEGSNQLKSMEGNTTVYQPFGFFIMGFQGLKDTNYYFMLLGILYFGTLLGNFFLMMVIWQSEALHTPKYMVVFSLSVIDVSHSTALVPKCIDQFLFNSQFVPYNLCLTQMFFIHSFYTIESYSLVILAFERLVSICFPLRSSTIITNTRMVGIIAFCWVLAFTLLATMVALITRLYFCKPIPVVVSYFCDHGPVFKMACSDNTVNWRVTSVFLVVVIFVPLAFILSSYVCIVIAISRINSAEGRWKAVRTCTAHLILVAMFFMPILVIYTIAWINVTIEVNTRILNTSLSMVLPALLNPIIYSLKTEEVMEQIKKLLRKHVIKLK</sequence>
<evidence type="ECO:0000256" key="8">
    <source>
        <dbReference type="ARBA" id="ARBA00023136"/>
    </source>
</evidence>
<evidence type="ECO:0000313" key="16">
    <source>
        <dbReference type="Proteomes" id="UP000261540"/>
    </source>
</evidence>
<keyword evidence="11" id="KW-0325">Glycoprotein</keyword>
<dbReference type="Proteomes" id="UP000261540">
    <property type="component" value="Unplaced"/>
</dbReference>
<dbReference type="GO" id="GO:0004930">
    <property type="term" value="F:G protein-coupled receptor activity"/>
    <property type="evidence" value="ECO:0007669"/>
    <property type="project" value="UniProtKB-KW"/>
</dbReference>
<dbReference type="SUPFAM" id="SSF81321">
    <property type="entry name" value="Family A G protein-coupled receptor-like"/>
    <property type="match status" value="1"/>
</dbReference>
<dbReference type="PANTHER" id="PTHR26451:SF966">
    <property type="entry name" value="ODORANT RECEPTOR-RELATED"/>
    <property type="match status" value="1"/>
</dbReference>
<keyword evidence="2" id="KW-1003">Cell membrane</keyword>
<dbReference type="InterPro" id="IPR000725">
    <property type="entry name" value="Olfact_rcpt"/>
</dbReference>
<feature type="transmembrane region" description="Helical" evidence="13">
    <location>
        <begin position="72"/>
        <end position="94"/>
    </location>
</feature>
<evidence type="ECO:0000256" key="12">
    <source>
        <dbReference type="ARBA" id="ARBA00023224"/>
    </source>
</evidence>
<dbReference type="InterPro" id="IPR052921">
    <property type="entry name" value="GPCR1_Superfamily_Member"/>
</dbReference>
<evidence type="ECO:0000256" key="5">
    <source>
        <dbReference type="ARBA" id="ARBA00022725"/>
    </source>
</evidence>
<keyword evidence="16" id="KW-1185">Reference proteome</keyword>
<dbReference type="Gene3D" id="1.20.1070.10">
    <property type="entry name" value="Rhodopsin 7-helix transmembrane proteins"/>
    <property type="match status" value="1"/>
</dbReference>
<dbReference type="InterPro" id="IPR017452">
    <property type="entry name" value="GPCR_Rhodpsn_7TM"/>
</dbReference>
<keyword evidence="9" id="KW-1015">Disulfide bond</keyword>
<dbReference type="AlphaFoldDB" id="A0A3B3T496"/>
<feature type="transmembrane region" description="Helical" evidence="13">
    <location>
        <begin position="248"/>
        <end position="272"/>
    </location>
</feature>
<evidence type="ECO:0000256" key="13">
    <source>
        <dbReference type="SAM" id="Phobius"/>
    </source>
</evidence>
<evidence type="ECO:0000256" key="3">
    <source>
        <dbReference type="ARBA" id="ARBA00022606"/>
    </source>
</evidence>
<feature type="transmembrane region" description="Helical" evidence="13">
    <location>
        <begin position="187"/>
        <end position="214"/>
    </location>
</feature>
<dbReference type="FunFam" id="1.20.1070.10:FF:000024">
    <property type="entry name" value="Olfactory receptor"/>
    <property type="match status" value="1"/>
</dbReference>